<evidence type="ECO:0000313" key="1">
    <source>
        <dbReference type="EMBL" id="KQK12548.1"/>
    </source>
</evidence>
<gene>
    <name evidence="2" type="primary">LOC104581947</name>
    <name evidence="1" type="ORF">BRADI_1g04450v3</name>
</gene>
<reference evidence="1 2" key="1">
    <citation type="journal article" date="2010" name="Nature">
        <title>Genome sequencing and analysis of the model grass Brachypodium distachyon.</title>
        <authorList>
            <consortium name="International Brachypodium Initiative"/>
        </authorList>
    </citation>
    <scope>NUCLEOTIDE SEQUENCE [LARGE SCALE GENOMIC DNA]</scope>
    <source>
        <strain evidence="1">Bd21</strain>
        <strain evidence="2">cv. Bd21</strain>
    </source>
</reference>
<evidence type="ECO:0000313" key="3">
    <source>
        <dbReference type="Proteomes" id="UP000008810"/>
    </source>
</evidence>
<reference evidence="2" key="3">
    <citation type="submission" date="2018-08" db="UniProtKB">
        <authorList>
            <consortium name="EnsemblPlants"/>
        </authorList>
    </citation>
    <scope>IDENTIFICATION</scope>
    <source>
        <strain evidence="2">cv. Bd21</strain>
    </source>
</reference>
<organism evidence="1">
    <name type="scientific">Brachypodium distachyon</name>
    <name type="common">Purple false brome</name>
    <name type="synonym">Trachynia distachya</name>
    <dbReference type="NCBI Taxonomy" id="15368"/>
    <lineage>
        <taxon>Eukaryota</taxon>
        <taxon>Viridiplantae</taxon>
        <taxon>Streptophyta</taxon>
        <taxon>Embryophyta</taxon>
        <taxon>Tracheophyta</taxon>
        <taxon>Spermatophyta</taxon>
        <taxon>Magnoliopsida</taxon>
        <taxon>Liliopsida</taxon>
        <taxon>Poales</taxon>
        <taxon>Poaceae</taxon>
        <taxon>BOP clade</taxon>
        <taxon>Pooideae</taxon>
        <taxon>Stipodae</taxon>
        <taxon>Brachypodieae</taxon>
        <taxon>Brachypodium</taxon>
    </lineage>
</organism>
<sequence length="194" mass="21647">MRIKPSSGLPEYPGVRRLRHRRLLTYLRLQGIYHAFQSMIPQTDALMCEIQLQRLVAGGMWSGALDYVGRFLPPDGGGGGVEARALIYFLQSLWAFTNIVAGANCGAVTASAHRHDIRFGMRMSRNAKLFAILDGMHAQVAQIQVKPAVTRKDRQALPKQEEEPASSFKPTYRRIAHRVTGTGSGSYREMFESL</sequence>
<dbReference type="EnsemblPlants" id="KQK12548">
    <property type="protein sequence ID" value="KQK12548"/>
    <property type="gene ID" value="BRADI_1g04450v3"/>
</dbReference>
<dbReference type="PANTHER" id="PTHR36478:SF16">
    <property type="entry name" value="LISH DOMAIN-CONTAINING PROTEIN"/>
    <property type="match status" value="1"/>
</dbReference>
<dbReference type="RefSeq" id="XP_024311706.1">
    <property type="nucleotide sequence ID" value="XM_024455938.1"/>
</dbReference>
<dbReference type="EMBL" id="CM000880">
    <property type="protein sequence ID" value="KQK12548.1"/>
    <property type="molecule type" value="Genomic_DNA"/>
</dbReference>
<proteinExistence type="predicted"/>
<reference evidence="1" key="2">
    <citation type="submission" date="2017-06" db="EMBL/GenBank/DDBJ databases">
        <title>WGS assembly of Brachypodium distachyon.</title>
        <authorList>
            <consortium name="The International Brachypodium Initiative"/>
            <person name="Lucas S."/>
            <person name="Harmon-Smith M."/>
            <person name="Lail K."/>
            <person name="Tice H."/>
            <person name="Grimwood J."/>
            <person name="Bruce D."/>
            <person name="Barry K."/>
            <person name="Shu S."/>
            <person name="Lindquist E."/>
            <person name="Wang M."/>
            <person name="Pitluck S."/>
            <person name="Vogel J.P."/>
            <person name="Garvin D.F."/>
            <person name="Mockler T.C."/>
            <person name="Schmutz J."/>
            <person name="Rokhsar D."/>
            <person name="Bevan M.W."/>
        </authorList>
    </citation>
    <scope>NUCLEOTIDE SEQUENCE</scope>
    <source>
        <strain evidence="1">Bd21</strain>
    </source>
</reference>
<protein>
    <submittedName>
        <fullName evidence="1 2">Uncharacterized protein</fullName>
    </submittedName>
</protein>
<dbReference type="AlphaFoldDB" id="A0A0Q3JK46"/>
<dbReference type="Gramene" id="KQK12548">
    <property type="protein sequence ID" value="KQK12548"/>
    <property type="gene ID" value="BRADI_1g04450v3"/>
</dbReference>
<dbReference type="PANTHER" id="PTHR36478">
    <property type="entry name" value="OS04G0614237 PROTEIN-RELATED"/>
    <property type="match status" value="1"/>
</dbReference>
<dbReference type="Proteomes" id="UP000008810">
    <property type="component" value="Chromosome 1"/>
</dbReference>
<dbReference type="GeneID" id="104581947"/>
<keyword evidence="3" id="KW-1185">Reference proteome</keyword>
<evidence type="ECO:0000313" key="2">
    <source>
        <dbReference type="EnsemblPlants" id="KQK12548"/>
    </source>
</evidence>
<accession>A0A0Q3JK46</accession>
<dbReference type="ExpressionAtlas" id="A0A0Q3JK46">
    <property type="expression patterns" value="baseline"/>
</dbReference>
<name>A0A0Q3JK46_BRADI</name>